<feature type="compositionally biased region" description="Polar residues" evidence="1">
    <location>
        <begin position="343"/>
        <end position="353"/>
    </location>
</feature>
<keyword evidence="4" id="KW-1185">Reference proteome</keyword>
<proteinExistence type="predicted"/>
<dbReference type="AlphaFoldDB" id="A0A8S1H3M9"/>
<feature type="region of interest" description="Disordered" evidence="1">
    <location>
        <begin position="169"/>
        <end position="197"/>
    </location>
</feature>
<feature type="compositionally biased region" description="Acidic residues" evidence="1">
    <location>
        <begin position="309"/>
        <end position="319"/>
    </location>
</feature>
<dbReference type="InterPro" id="IPR016181">
    <property type="entry name" value="Acyl_CoA_acyltransferase"/>
</dbReference>
<evidence type="ECO:0000256" key="1">
    <source>
        <dbReference type="SAM" id="MobiDB-lite"/>
    </source>
</evidence>
<accession>A0A8S1H3M9</accession>
<evidence type="ECO:0000313" key="4">
    <source>
        <dbReference type="Proteomes" id="UP000835052"/>
    </source>
</evidence>
<dbReference type="OrthoDB" id="9997229at2759"/>
<dbReference type="SUPFAM" id="SSF55729">
    <property type="entry name" value="Acyl-CoA N-acyltransferases (Nat)"/>
    <property type="match status" value="1"/>
</dbReference>
<dbReference type="Proteomes" id="UP000835052">
    <property type="component" value="Unassembled WGS sequence"/>
</dbReference>
<dbReference type="EMBL" id="CAJGYM010000010">
    <property type="protein sequence ID" value="CAD6189408.1"/>
    <property type="molecule type" value="Genomic_DNA"/>
</dbReference>
<feature type="region of interest" description="Disordered" evidence="1">
    <location>
        <begin position="309"/>
        <end position="328"/>
    </location>
</feature>
<dbReference type="InterPro" id="IPR000182">
    <property type="entry name" value="GNAT_dom"/>
</dbReference>
<name>A0A8S1H3M9_9PELO</name>
<feature type="compositionally biased region" description="Acidic residues" evidence="1">
    <location>
        <begin position="173"/>
        <end position="184"/>
    </location>
</feature>
<reference evidence="3" key="1">
    <citation type="submission" date="2020-10" db="EMBL/GenBank/DDBJ databases">
        <authorList>
            <person name="Kikuchi T."/>
        </authorList>
    </citation>
    <scope>NUCLEOTIDE SEQUENCE</scope>
    <source>
        <strain evidence="3">NKZ352</strain>
    </source>
</reference>
<dbReference type="GO" id="GO:0016747">
    <property type="term" value="F:acyltransferase activity, transferring groups other than amino-acyl groups"/>
    <property type="evidence" value="ECO:0007669"/>
    <property type="project" value="InterPro"/>
</dbReference>
<dbReference type="Gene3D" id="3.40.630.30">
    <property type="match status" value="1"/>
</dbReference>
<feature type="region of interest" description="Disordered" evidence="1">
    <location>
        <begin position="339"/>
        <end position="371"/>
    </location>
</feature>
<organism evidence="3 4">
    <name type="scientific">Caenorhabditis auriculariae</name>
    <dbReference type="NCBI Taxonomy" id="2777116"/>
    <lineage>
        <taxon>Eukaryota</taxon>
        <taxon>Metazoa</taxon>
        <taxon>Ecdysozoa</taxon>
        <taxon>Nematoda</taxon>
        <taxon>Chromadorea</taxon>
        <taxon>Rhabditida</taxon>
        <taxon>Rhabditina</taxon>
        <taxon>Rhabditomorpha</taxon>
        <taxon>Rhabditoidea</taxon>
        <taxon>Rhabditidae</taxon>
        <taxon>Peloderinae</taxon>
        <taxon>Caenorhabditis</taxon>
    </lineage>
</organism>
<gene>
    <name evidence="3" type="ORF">CAUJ_LOCUS5327</name>
</gene>
<protein>
    <recommendedName>
        <fullName evidence="2">N-acetyltransferase domain-containing protein</fullName>
    </recommendedName>
</protein>
<comment type="caution">
    <text evidence="3">The sequence shown here is derived from an EMBL/GenBank/DDBJ whole genome shotgun (WGS) entry which is preliminary data.</text>
</comment>
<dbReference type="PROSITE" id="PS51186">
    <property type="entry name" value="GNAT"/>
    <property type="match status" value="1"/>
</dbReference>
<feature type="domain" description="N-acetyltransferase" evidence="2">
    <location>
        <begin position="404"/>
        <end position="563"/>
    </location>
</feature>
<evidence type="ECO:0000259" key="2">
    <source>
        <dbReference type="PROSITE" id="PS51186"/>
    </source>
</evidence>
<evidence type="ECO:0000313" key="3">
    <source>
        <dbReference type="EMBL" id="CAD6189408.1"/>
    </source>
</evidence>
<sequence>MSGSHRMYNNRSLERMTVQRHLSHLKVDDPFDKPEIVPAHLLLYVNEYLQSLHRIEESRSRTKEATAAVEKKRTPNSSLVRNATIVPEDCAINGLSSDAFESEVSESKDSGPIIDWNELIGSNICIPDDDLNSCGSDDTESKTLCAQLPDFSKPSTTLLIRPRRLNVVRDNDSDHEDDDEDDDDKTICADSPQRPDSPTFWLEELEREYPKERCSRVFDRSFSDECDFESNLAFPTEQYYTIDESEDMVLDDPEPWQNRVAYEVKAFFAEYSDVLTEDDLETMMDADSIDQGPHFMSKCGALTEDAFDEREPDYSDSESDGERSPETVRNFNEMSYKEEMDASSHTSVVTNVASEDKQPLEDSTADPDDDGEAASVALYKSVPFFDPVLLEQFKIKQQPLDYELIIRPCTVGDVSECLKIYQASKIGVLGDLRPEVREQLEGVGTNEVGIEAQFSVLAEVKGTSAIAGFIVAKFVELEHKPPVLHLRTLYVRPYFRRETIGMMLISAVCHAGMKYRMEHMAYGHWPSHGDALKSYLMHLGFKETNEDEFDHQISGTVYSLRLGPRAYMTEQEAAINPARFKDVVPSVRPVHESLDKRKEKDSNCKYKFLGFYGSLSKTAVPCRSGYSHVVVGSSAVIQVDRLLEFPHLVLMSRPVSVGVFDVENDAARCYTNPKCTHPGAEGHIHLPPSSLLFVVTILLTSFVIAQFYQKGMYAYLTNPLKYDIPFYTVQEALDLVEKKRRFFAAFGAQGVLCSPETCSRFEQVTKKNPVRRADDEQGILDLME</sequence>